<feature type="compositionally biased region" description="Basic residues" evidence="2">
    <location>
        <begin position="378"/>
        <end position="388"/>
    </location>
</feature>
<feature type="region of interest" description="Disordered" evidence="2">
    <location>
        <begin position="443"/>
        <end position="474"/>
    </location>
</feature>
<feature type="region of interest" description="Disordered" evidence="2">
    <location>
        <begin position="306"/>
        <end position="339"/>
    </location>
</feature>
<feature type="compositionally biased region" description="Polar residues" evidence="2">
    <location>
        <begin position="565"/>
        <end position="580"/>
    </location>
</feature>
<dbReference type="InterPro" id="IPR039149">
    <property type="entry name" value="ZNF800"/>
</dbReference>
<gene>
    <name evidence="4" type="ORF">BOKJ2_LOCUS13321</name>
</gene>
<dbReference type="PANTHER" id="PTHR21020">
    <property type="entry name" value="ZINC FINGER PROTEIN 800"/>
    <property type="match status" value="1"/>
</dbReference>
<protein>
    <recommendedName>
        <fullName evidence="3">C2H2-type domain-containing protein</fullName>
    </recommendedName>
</protein>
<keyword evidence="1" id="KW-0479">Metal-binding</keyword>
<dbReference type="PANTHER" id="PTHR21020:SF0">
    <property type="entry name" value="ZINC FINGER PROTEIN 800"/>
    <property type="match status" value="1"/>
</dbReference>
<feature type="compositionally biased region" description="Polar residues" evidence="2">
    <location>
        <begin position="306"/>
        <end position="319"/>
    </location>
</feature>
<dbReference type="EMBL" id="CAJFCW020000006">
    <property type="protein sequence ID" value="CAG9126175.1"/>
    <property type="molecule type" value="Genomic_DNA"/>
</dbReference>
<feature type="region of interest" description="Disordered" evidence="2">
    <location>
        <begin position="362"/>
        <end position="404"/>
    </location>
</feature>
<dbReference type="InterPro" id="IPR013087">
    <property type="entry name" value="Znf_C2H2_type"/>
</dbReference>
<feature type="compositionally biased region" description="Polar residues" evidence="2">
    <location>
        <begin position="539"/>
        <end position="548"/>
    </location>
</feature>
<evidence type="ECO:0000313" key="4">
    <source>
        <dbReference type="EMBL" id="CAD5229262.1"/>
    </source>
</evidence>
<feature type="domain" description="C2H2-type" evidence="3">
    <location>
        <begin position="235"/>
        <end position="263"/>
    </location>
</feature>
<dbReference type="PROSITE" id="PS50157">
    <property type="entry name" value="ZINC_FINGER_C2H2_2"/>
    <property type="match status" value="2"/>
</dbReference>
<dbReference type="EMBL" id="CAJFDH010000006">
    <property type="protein sequence ID" value="CAD5229262.1"/>
    <property type="molecule type" value="Genomic_DNA"/>
</dbReference>
<dbReference type="PROSITE" id="PS00028">
    <property type="entry name" value="ZINC_FINGER_C2H2_1"/>
    <property type="match status" value="2"/>
</dbReference>
<dbReference type="AlphaFoldDB" id="A0A811LQ33"/>
<feature type="domain" description="C2H2-type" evidence="3">
    <location>
        <begin position="35"/>
        <end position="56"/>
    </location>
</feature>
<evidence type="ECO:0000259" key="3">
    <source>
        <dbReference type="PROSITE" id="PS50157"/>
    </source>
</evidence>
<dbReference type="Proteomes" id="UP000614601">
    <property type="component" value="Unassembled WGS sequence"/>
</dbReference>
<organism evidence="4 5">
    <name type="scientific">Bursaphelenchus okinawaensis</name>
    <dbReference type="NCBI Taxonomy" id="465554"/>
    <lineage>
        <taxon>Eukaryota</taxon>
        <taxon>Metazoa</taxon>
        <taxon>Ecdysozoa</taxon>
        <taxon>Nematoda</taxon>
        <taxon>Chromadorea</taxon>
        <taxon>Rhabditida</taxon>
        <taxon>Tylenchina</taxon>
        <taxon>Tylenchomorpha</taxon>
        <taxon>Aphelenchoidea</taxon>
        <taxon>Aphelenchoididae</taxon>
        <taxon>Bursaphelenchus</taxon>
    </lineage>
</organism>
<dbReference type="OrthoDB" id="10066279at2759"/>
<feature type="region of interest" description="Disordered" evidence="2">
    <location>
        <begin position="796"/>
        <end position="868"/>
    </location>
</feature>
<evidence type="ECO:0000313" key="5">
    <source>
        <dbReference type="Proteomes" id="UP000614601"/>
    </source>
</evidence>
<evidence type="ECO:0000256" key="1">
    <source>
        <dbReference type="PROSITE-ProRule" id="PRU00042"/>
    </source>
</evidence>
<keyword evidence="1" id="KW-0863">Zinc-finger</keyword>
<comment type="caution">
    <text evidence="4">The sequence shown here is derived from an EMBL/GenBank/DDBJ whole genome shotgun (WGS) entry which is preliminary data.</text>
</comment>
<dbReference type="GO" id="GO:0008270">
    <property type="term" value="F:zinc ion binding"/>
    <property type="evidence" value="ECO:0007669"/>
    <property type="project" value="UniProtKB-KW"/>
</dbReference>
<name>A0A811LQ33_9BILA</name>
<feature type="region of interest" description="Disordered" evidence="2">
    <location>
        <begin position="562"/>
        <end position="599"/>
    </location>
</feature>
<feature type="region of interest" description="Disordered" evidence="2">
    <location>
        <begin position="513"/>
        <end position="548"/>
    </location>
</feature>
<keyword evidence="1" id="KW-0862">Zinc</keyword>
<feature type="compositionally biased region" description="Basic residues" evidence="2">
    <location>
        <begin position="322"/>
        <end position="338"/>
    </location>
</feature>
<feature type="compositionally biased region" description="Basic and acidic residues" evidence="2">
    <location>
        <begin position="443"/>
        <end position="455"/>
    </location>
</feature>
<evidence type="ECO:0000256" key="2">
    <source>
        <dbReference type="SAM" id="MobiDB-lite"/>
    </source>
</evidence>
<feature type="compositionally biased region" description="Polar residues" evidence="2">
    <location>
        <begin position="803"/>
        <end position="813"/>
    </location>
</feature>
<sequence>MPVDGRNNFLDSIKFYEDGNPEVKLLLENECNVLYECRICQKVFKTIISLVSHKRTVCKDSCNVEALTEKNEFLKKLQNELKKSKDGNFEIANFCRQGKTNLLSILAERREYLGTGTFGYPSKSVPLSTFQHGYQLTEKPGTTDKVVVVLPQDSSTSYGEMRLRKRRVDERYTELYPEQVDLLTKIPDEIMQYADVNTFSCKHPKCKGMRAFIDFEILTYHLCISHQPEGMEMAPLCYFCSKKFTSFIRLKNHLKTSHSQIRIRHCNSRGRFQQRTKKKPERSSLSPNNFATCFEDEINAILESQESATSETSINSSPVKQKLPRKLSPKKKMVKTPAKKIESLDEQISVIVANAVNRSQEESMEEEEIDNQLNISDRKKKDKAKPILKRQISEESEGSSDTPITLIAGREPRARLVNKKFTNDYVLPKKFKPVNMDEDVEFRNSQEAMERESSVPKRKMKIKKPERAQSNPVNDRPELTILTTMKEEPVSDPASPIPTTDFVLPTMTEVTVKVSPSKHHKPEVEFGRNDPFTGKPRSNLGSANNSPLKTFFPSALIGAHKETETLNTPNKSTGASASQESRGEAASRRKQNYAALNKDKEPADDVKLIQVSGEKPCRPDDLLSLPVMLSQTQRKMFFEPLKPLFSEKEAKLGRDGLHQCAECGQTCRNLTEGQKHMIGHVRAIRLKCSLCDVGAFFCADIRKHLMYRYCENIHLAPKEMIDSGTPCMSPQTADKLIKIADPNNPGRAVYTSGKIITSESPNPYYPDPKIENILLGSVRPLMKSLSNKKISIIRKINPHKPLNDQNPSTSSPSHVPEMGPKIELRPVLTRPTVQTKSADQKTDEEFNPASEIPMTIRLGRNTPATSSS</sequence>
<reference evidence="4" key="1">
    <citation type="submission" date="2020-09" db="EMBL/GenBank/DDBJ databases">
        <authorList>
            <person name="Kikuchi T."/>
        </authorList>
    </citation>
    <scope>NUCLEOTIDE SEQUENCE</scope>
    <source>
        <strain evidence="4">SH1</strain>
    </source>
</reference>
<dbReference type="SMART" id="SM00355">
    <property type="entry name" value="ZnF_C2H2"/>
    <property type="match status" value="4"/>
</dbReference>
<dbReference type="Proteomes" id="UP000783686">
    <property type="component" value="Unassembled WGS sequence"/>
</dbReference>
<keyword evidence="5" id="KW-1185">Reference proteome</keyword>
<proteinExistence type="predicted"/>
<accession>A0A811LQ33</accession>